<evidence type="ECO:0000256" key="1">
    <source>
        <dbReference type="ARBA" id="ARBA00004275"/>
    </source>
</evidence>
<dbReference type="EC" id="1.3.1.38" evidence="13"/>
<keyword evidence="5" id="KW-0276">Fatty acid metabolism</keyword>
<evidence type="ECO:0000256" key="11">
    <source>
        <dbReference type="ARBA" id="ARBA00037124"/>
    </source>
</evidence>
<dbReference type="InterPro" id="IPR002347">
    <property type="entry name" value="SDR_fam"/>
</dbReference>
<accession>A0ABY4NZ75</accession>
<evidence type="ECO:0000256" key="10">
    <source>
        <dbReference type="ARBA" id="ARBA00023160"/>
    </source>
</evidence>
<name>A0ABY4NZ75_9PSEU</name>
<evidence type="ECO:0000256" key="7">
    <source>
        <dbReference type="ARBA" id="ARBA00023002"/>
    </source>
</evidence>
<evidence type="ECO:0000259" key="21">
    <source>
        <dbReference type="SMART" id="SM00822"/>
    </source>
</evidence>
<dbReference type="SMART" id="SM00822">
    <property type="entry name" value="PKS_KR"/>
    <property type="match status" value="1"/>
</dbReference>
<evidence type="ECO:0000313" key="23">
    <source>
        <dbReference type="Proteomes" id="UP000830158"/>
    </source>
</evidence>
<evidence type="ECO:0000256" key="8">
    <source>
        <dbReference type="ARBA" id="ARBA00023098"/>
    </source>
</evidence>
<gene>
    <name evidence="22" type="ORF">L1857_22110</name>
</gene>
<keyword evidence="6" id="KW-0521">NADP</keyword>
<comment type="catalytic activity">
    <reaction evidence="17">
        <text>(2E)-hexenoyl-CoA + NADPH + H(+) = hexanoyl-CoA + NADP(+)</text>
        <dbReference type="Rhea" id="RHEA:44956"/>
        <dbReference type="ChEBI" id="CHEBI:15378"/>
        <dbReference type="ChEBI" id="CHEBI:57783"/>
        <dbReference type="ChEBI" id="CHEBI:58349"/>
        <dbReference type="ChEBI" id="CHEBI:62077"/>
        <dbReference type="ChEBI" id="CHEBI:62620"/>
    </reaction>
    <physiologicalReaction direction="left-to-right" evidence="17">
        <dbReference type="Rhea" id="RHEA:44957"/>
    </physiologicalReaction>
</comment>
<keyword evidence="8" id="KW-0443">Lipid metabolism</keyword>
<reference evidence="22" key="1">
    <citation type="submission" date="2022-01" db="EMBL/GenBank/DDBJ databases">
        <title>PSI-footprinting approach for the identification of protein synthesis inhibitor producers.</title>
        <authorList>
            <person name="Handel F."/>
            <person name="Kulik A."/>
            <person name="Wex K.W."/>
            <person name="Berscheid A."/>
            <person name="Saur J.S."/>
            <person name="Winkler A."/>
            <person name="Wibberg D."/>
            <person name="Kalinowski J."/>
            <person name="Broetz-Oesterhelt H."/>
            <person name="Mast Y."/>
        </authorList>
    </citation>
    <scope>NUCLEOTIDE SEQUENCE</scope>
    <source>
        <strain evidence="22">KNN 49.3e</strain>
    </source>
</reference>
<comment type="catalytic activity">
    <reaction evidence="18">
        <text>a (2E)-enoyl-CoA + NADPH + H(+) = a 2,3-saturated acyl-CoA + NADP(+)</text>
        <dbReference type="Rhea" id="RHEA:33763"/>
        <dbReference type="ChEBI" id="CHEBI:15378"/>
        <dbReference type="ChEBI" id="CHEBI:57783"/>
        <dbReference type="ChEBI" id="CHEBI:58349"/>
        <dbReference type="ChEBI" id="CHEBI:58856"/>
        <dbReference type="ChEBI" id="CHEBI:65111"/>
        <dbReference type="EC" id="1.3.1.38"/>
    </reaction>
    <physiologicalReaction direction="left-to-right" evidence="18">
        <dbReference type="Rhea" id="RHEA:33764"/>
    </physiologicalReaction>
</comment>
<dbReference type="SUPFAM" id="SSF51735">
    <property type="entry name" value="NAD(P)-binding Rossmann-fold domains"/>
    <property type="match status" value="1"/>
</dbReference>
<proteinExistence type="predicted"/>
<dbReference type="Gene3D" id="3.40.50.720">
    <property type="entry name" value="NAD(P)-binding Rossmann-like Domain"/>
    <property type="match status" value="1"/>
</dbReference>
<evidence type="ECO:0000256" key="18">
    <source>
        <dbReference type="ARBA" id="ARBA00049251"/>
    </source>
</evidence>
<dbReference type="RefSeq" id="WP_116110551.1">
    <property type="nucleotide sequence ID" value="NZ_CP091196.1"/>
</dbReference>
<protein>
    <recommendedName>
        <fullName evidence="14">Peroxisomal trans-2-enoyl-CoA reductase</fullName>
        <ecNumber evidence="13">1.3.1.38</ecNumber>
    </recommendedName>
</protein>
<keyword evidence="7" id="KW-0560">Oxidoreductase</keyword>
<evidence type="ECO:0000256" key="6">
    <source>
        <dbReference type="ARBA" id="ARBA00022857"/>
    </source>
</evidence>
<dbReference type="PANTHER" id="PTHR24317">
    <property type="entry name" value="PEROXISOMAL TRANS-2-ENOYL-COA REDUCTASE"/>
    <property type="match status" value="1"/>
</dbReference>
<keyword evidence="4" id="KW-0597">Phosphoprotein</keyword>
<dbReference type="Proteomes" id="UP000830158">
    <property type="component" value="Chromosome"/>
</dbReference>
<dbReference type="EMBL" id="CP091196">
    <property type="protein sequence ID" value="UQS25307.1"/>
    <property type="molecule type" value="Genomic_DNA"/>
</dbReference>
<evidence type="ECO:0000313" key="22">
    <source>
        <dbReference type="EMBL" id="UQS25307.1"/>
    </source>
</evidence>
<evidence type="ECO:0000256" key="5">
    <source>
        <dbReference type="ARBA" id="ARBA00022832"/>
    </source>
</evidence>
<dbReference type="InterPro" id="IPR052388">
    <property type="entry name" value="Peroxisomal_t2-enoyl-CoA_red"/>
</dbReference>
<feature type="domain" description="Ketoreductase" evidence="21">
    <location>
        <begin position="20"/>
        <end position="200"/>
    </location>
</feature>
<comment type="catalytic activity">
    <reaction evidence="16">
        <text>(2E)-tetradecenoyl-CoA + NADPH + H(+) = tetradecanoyl-CoA + NADP(+)</text>
        <dbReference type="Rhea" id="RHEA:44968"/>
        <dbReference type="ChEBI" id="CHEBI:15378"/>
        <dbReference type="ChEBI" id="CHEBI:57385"/>
        <dbReference type="ChEBI" id="CHEBI:57783"/>
        <dbReference type="ChEBI" id="CHEBI:58349"/>
        <dbReference type="ChEBI" id="CHEBI:61405"/>
    </reaction>
    <physiologicalReaction direction="left-to-right" evidence="16">
        <dbReference type="Rhea" id="RHEA:44969"/>
    </physiologicalReaction>
</comment>
<keyword evidence="23" id="KW-1185">Reference proteome</keyword>
<evidence type="ECO:0000256" key="14">
    <source>
        <dbReference type="ARBA" id="ARBA00041063"/>
    </source>
</evidence>
<comment type="catalytic activity">
    <reaction evidence="19">
        <text>(2E)-decenoyl-CoA + NADPH + H(+) = decanoyl-CoA + NADP(+)</text>
        <dbReference type="Rhea" id="RHEA:44960"/>
        <dbReference type="ChEBI" id="CHEBI:15378"/>
        <dbReference type="ChEBI" id="CHEBI:57783"/>
        <dbReference type="ChEBI" id="CHEBI:58349"/>
        <dbReference type="ChEBI" id="CHEBI:61406"/>
        <dbReference type="ChEBI" id="CHEBI:61430"/>
    </reaction>
    <physiologicalReaction direction="left-to-right" evidence="19">
        <dbReference type="Rhea" id="RHEA:44961"/>
    </physiologicalReaction>
</comment>
<comment type="pathway">
    <text evidence="2">Lipid metabolism.</text>
</comment>
<evidence type="ECO:0000256" key="3">
    <source>
        <dbReference type="ARBA" id="ARBA00022516"/>
    </source>
</evidence>
<comment type="function">
    <text evidence="11">Participates in chain elongation of fatty acids. Catalyzes the reduction of trans-2-enoyl-CoAs of varying chain lengths from 6:1 to 16:1, having maximum activity with 10:1 CoA. Has no 2,4-dienoyl-CoA reductase activity.</text>
</comment>
<comment type="catalytic activity">
    <reaction evidence="15">
        <text>(2E)-dodecenoyl-CoA + NADPH + H(+) = dodecanoyl-CoA + NADP(+)</text>
        <dbReference type="Rhea" id="RHEA:44964"/>
        <dbReference type="ChEBI" id="CHEBI:15378"/>
        <dbReference type="ChEBI" id="CHEBI:57330"/>
        <dbReference type="ChEBI" id="CHEBI:57375"/>
        <dbReference type="ChEBI" id="CHEBI:57783"/>
        <dbReference type="ChEBI" id="CHEBI:58349"/>
    </reaction>
    <physiologicalReaction direction="left-to-right" evidence="15">
        <dbReference type="Rhea" id="RHEA:44965"/>
    </physiologicalReaction>
</comment>
<evidence type="ECO:0000256" key="2">
    <source>
        <dbReference type="ARBA" id="ARBA00005189"/>
    </source>
</evidence>
<comment type="catalytic activity">
    <reaction evidence="20">
        <text>(2E)-octenoyl-CoA + NADPH + H(+) = octanoyl-CoA + NADP(+)</text>
        <dbReference type="Rhea" id="RHEA:44952"/>
        <dbReference type="ChEBI" id="CHEBI:15378"/>
        <dbReference type="ChEBI" id="CHEBI:57386"/>
        <dbReference type="ChEBI" id="CHEBI:57783"/>
        <dbReference type="ChEBI" id="CHEBI:58349"/>
        <dbReference type="ChEBI" id="CHEBI:62242"/>
    </reaction>
    <physiologicalReaction direction="left-to-right" evidence="20">
        <dbReference type="Rhea" id="RHEA:44953"/>
    </physiologicalReaction>
</comment>
<evidence type="ECO:0000256" key="12">
    <source>
        <dbReference type="ARBA" id="ARBA00038622"/>
    </source>
</evidence>
<dbReference type="InterPro" id="IPR036291">
    <property type="entry name" value="NAD(P)-bd_dom_sf"/>
</dbReference>
<evidence type="ECO:0000256" key="16">
    <source>
        <dbReference type="ARBA" id="ARBA00048686"/>
    </source>
</evidence>
<dbReference type="InterPro" id="IPR057326">
    <property type="entry name" value="KR_dom"/>
</dbReference>
<organism evidence="22 23">
    <name type="scientific">Amycolatopsis thermalba</name>
    <dbReference type="NCBI Taxonomy" id="944492"/>
    <lineage>
        <taxon>Bacteria</taxon>
        <taxon>Bacillati</taxon>
        <taxon>Actinomycetota</taxon>
        <taxon>Actinomycetes</taxon>
        <taxon>Pseudonocardiales</taxon>
        <taxon>Pseudonocardiaceae</taxon>
        <taxon>Amycolatopsis</taxon>
    </lineage>
</organism>
<evidence type="ECO:0000256" key="17">
    <source>
        <dbReference type="ARBA" id="ARBA00049108"/>
    </source>
</evidence>
<dbReference type="PRINTS" id="PR00081">
    <property type="entry name" value="GDHRDH"/>
</dbReference>
<evidence type="ECO:0000256" key="9">
    <source>
        <dbReference type="ARBA" id="ARBA00023140"/>
    </source>
</evidence>
<evidence type="ECO:0000256" key="15">
    <source>
        <dbReference type="ARBA" id="ARBA00047570"/>
    </source>
</evidence>
<evidence type="ECO:0000256" key="20">
    <source>
        <dbReference type="ARBA" id="ARBA00049559"/>
    </source>
</evidence>
<evidence type="ECO:0000256" key="19">
    <source>
        <dbReference type="ARBA" id="ARBA00049386"/>
    </source>
</evidence>
<evidence type="ECO:0000256" key="4">
    <source>
        <dbReference type="ARBA" id="ARBA00022553"/>
    </source>
</evidence>
<comment type="subcellular location">
    <subcellularLocation>
        <location evidence="1">Peroxisome</location>
    </subcellularLocation>
</comment>
<comment type="subunit">
    <text evidence="12">Interacts with PEX5, probably required to target it into peroxisomes.</text>
</comment>
<keyword evidence="3" id="KW-0444">Lipid biosynthesis</keyword>
<dbReference type="PANTHER" id="PTHR24317:SF7">
    <property type="entry name" value="PEROXISOMAL TRANS-2-ENOYL-COA REDUCTASE"/>
    <property type="match status" value="1"/>
</dbReference>
<keyword evidence="10" id="KW-0275">Fatty acid biosynthesis</keyword>
<sequence>MTLNGQGHEGVLRPDALAGRIALVTGGGTGIGRATALALARCGAGVVLAGRRAEHLEKVRGEIAELGARALAVPADIRDEEQVTRLVDRALAEFGRIDVLVNNAGGQFAAPAEEITAKGWRAVHRLAVDGSWAVTREVAVRAMIPARTGVVFFLAFSPRRGIPGMVHATAARAALENLAAGLALEWSRYGIRSLCVAPGTIETEGLRENYPAADRARWAQAVPLGRLGTPEEVADVVAFLASPGGRYVTGTTITVDGGADAWGTGHPAPEPVR</sequence>
<keyword evidence="9" id="KW-0576">Peroxisome</keyword>
<dbReference type="Pfam" id="PF13561">
    <property type="entry name" value="adh_short_C2"/>
    <property type="match status" value="1"/>
</dbReference>
<evidence type="ECO:0000256" key="13">
    <source>
        <dbReference type="ARBA" id="ARBA00038849"/>
    </source>
</evidence>